<accession>A0A6B2R3V6</accession>
<dbReference type="SUPFAM" id="SSF52833">
    <property type="entry name" value="Thioredoxin-like"/>
    <property type="match status" value="1"/>
</dbReference>
<sequence length="222" mass="25104">MNEKIIIDVVSDIACPWCAVGLGSLEQAVKQVEDEIKIEIRFQPFELNPDMPQGGQEVIEHLMQKYGMPEEQIRRNQANIYNRAAAVGFHFHPEGRKHVYNTFDSHRLLHWALTEYGPLEQYRLKKELLATYFTLAVNLDDQSNLIDAVQRAGLDIERAGQVLESGAYADDVRTTERKYTGMGINSVPSLIFNQKYLLQGAQPVDSLVQALRQLAAQQSSTS</sequence>
<protein>
    <submittedName>
        <fullName evidence="2">DsbA family oxidoreductase</fullName>
    </submittedName>
</protein>
<evidence type="ECO:0000259" key="1">
    <source>
        <dbReference type="Pfam" id="PF01323"/>
    </source>
</evidence>
<dbReference type="Pfam" id="PF01323">
    <property type="entry name" value="DSBA"/>
    <property type="match status" value="1"/>
</dbReference>
<proteinExistence type="predicted"/>
<organism evidence="2">
    <name type="scientific">Sheuella amnicola</name>
    <dbReference type="NCBI Taxonomy" id="2707330"/>
    <lineage>
        <taxon>Bacteria</taxon>
        <taxon>Pseudomonadati</taxon>
        <taxon>Pseudomonadota</taxon>
        <taxon>Betaproteobacteria</taxon>
        <taxon>Burkholderiales</taxon>
        <taxon>Alcaligenaceae</taxon>
        <taxon>Sheuella</taxon>
    </lineage>
</organism>
<dbReference type="InterPro" id="IPR001853">
    <property type="entry name" value="DSBA-like_thioredoxin_dom"/>
</dbReference>
<dbReference type="RefSeq" id="WP_163655249.1">
    <property type="nucleotide sequence ID" value="NZ_JAAGRN010000007.1"/>
</dbReference>
<dbReference type="CDD" id="cd03024">
    <property type="entry name" value="DsbA_FrnE"/>
    <property type="match status" value="1"/>
</dbReference>
<reference evidence="2" key="1">
    <citation type="submission" date="2020-02" db="EMBL/GenBank/DDBJ databases">
        <authorList>
            <person name="Chen W.-M."/>
        </authorList>
    </citation>
    <scope>NUCLEOTIDE SEQUENCE</scope>
    <source>
        <strain evidence="2">NBD-18</strain>
    </source>
</reference>
<name>A0A6B2R3V6_9BURK</name>
<gene>
    <name evidence="2" type="ORF">G3I67_10880</name>
</gene>
<dbReference type="PANTHER" id="PTHR13887">
    <property type="entry name" value="GLUTATHIONE S-TRANSFERASE KAPPA"/>
    <property type="match status" value="1"/>
</dbReference>
<dbReference type="AlphaFoldDB" id="A0A6B2R3V6"/>
<dbReference type="GO" id="GO:0016491">
    <property type="term" value="F:oxidoreductase activity"/>
    <property type="evidence" value="ECO:0007669"/>
    <property type="project" value="InterPro"/>
</dbReference>
<evidence type="ECO:0000313" key="2">
    <source>
        <dbReference type="EMBL" id="NDY83737.1"/>
    </source>
</evidence>
<dbReference type="InterPro" id="IPR036249">
    <property type="entry name" value="Thioredoxin-like_sf"/>
</dbReference>
<feature type="domain" description="DSBA-like thioredoxin" evidence="1">
    <location>
        <begin position="7"/>
        <end position="211"/>
    </location>
</feature>
<dbReference type="Gene3D" id="3.40.30.10">
    <property type="entry name" value="Glutaredoxin"/>
    <property type="match status" value="1"/>
</dbReference>
<dbReference type="EMBL" id="JAAGRN010000007">
    <property type="protein sequence ID" value="NDY83737.1"/>
    <property type="molecule type" value="Genomic_DNA"/>
</dbReference>
<dbReference type="PANTHER" id="PTHR13887:SF41">
    <property type="entry name" value="THIOREDOXIN SUPERFAMILY PROTEIN"/>
    <property type="match status" value="1"/>
</dbReference>
<comment type="caution">
    <text evidence="2">The sequence shown here is derived from an EMBL/GenBank/DDBJ whole genome shotgun (WGS) entry which is preliminary data.</text>
</comment>